<organism evidence="1 2">
    <name type="scientific">[Clostridium] asparagiforme DSM 15981</name>
    <dbReference type="NCBI Taxonomy" id="518636"/>
    <lineage>
        <taxon>Bacteria</taxon>
        <taxon>Bacillati</taxon>
        <taxon>Bacillota</taxon>
        <taxon>Clostridia</taxon>
        <taxon>Lachnospirales</taxon>
        <taxon>Lachnospiraceae</taxon>
        <taxon>Enterocloster</taxon>
    </lineage>
</organism>
<name>C0DC58_9FIRM</name>
<keyword evidence="2" id="KW-1185">Reference proteome</keyword>
<accession>C0DC58</accession>
<proteinExistence type="predicted"/>
<comment type="caution">
    <text evidence="1">The sequence shown here is derived from an EMBL/GenBank/DDBJ whole genome shotgun (WGS) entry which is preliminary data.</text>
</comment>
<dbReference type="EMBL" id="ACCJ01000628">
    <property type="protein sequence ID" value="EEG51086.1"/>
    <property type="molecule type" value="Genomic_DNA"/>
</dbReference>
<protein>
    <submittedName>
        <fullName evidence="1">Uncharacterized protein</fullName>
    </submittedName>
</protein>
<sequence>SAADINATNTAINTNTEGLARAKKMIEELQDKVVVSLPVSGWSGTAPFTQTIPLSGIKSTDNPIPGMLYPDNLTEDRKAQIDKSSNMITEIETLDGSLKVTCRFKRPTADLILSLKGVSL</sequence>
<dbReference type="RefSeq" id="WP_007720323.1">
    <property type="nucleotide sequence ID" value="NZ_GG657665.1"/>
</dbReference>
<feature type="non-terminal residue" evidence="1">
    <location>
        <position position="1"/>
    </location>
</feature>
<evidence type="ECO:0000313" key="2">
    <source>
        <dbReference type="Proteomes" id="UP000004756"/>
    </source>
</evidence>
<reference evidence="1 2" key="1">
    <citation type="submission" date="2009-02" db="EMBL/GenBank/DDBJ databases">
        <title>Draft genome sequence of Clostridium asparagiforme (DSM 15981).</title>
        <authorList>
            <person name="Sudarsanam P."/>
            <person name="Ley R."/>
            <person name="Guruge J."/>
            <person name="Turnbaugh P.J."/>
            <person name="Mahowald M."/>
            <person name="Liep D."/>
            <person name="Gordon J."/>
        </authorList>
    </citation>
    <scope>NUCLEOTIDE SEQUENCE [LARGE SCALE GENOMIC DNA]</scope>
    <source>
        <strain evidence="1 2">DSM 15981</strain>
    </source>
</reference>
<dbReference type="Proteomes" id="UP000004756">
    <property type="component" value="Unassembled WGS sequence"/>
</dbReference>
<dbReference type="AlphaFoldDB" id="C0DC58"/>
<dbReference type="HOGENOM" id="CLU_2042935_0_0_9"/>
<gene>
    <name evidence="1" type="ORF">CLOSTASPAR_06865</name>
</gene>
<evidence type="ECO:0000313" key="1">
    <source>
        <dbReference type="EMBL" id="EEG51086.1"/>
    </source>
</evidence>